<keyword evidence="3 9" id="KW-0132">Cell division</keyword>
<dbReference type="SUPFAM" id="SSF56349">
    <property type="entry name" value="DNA breaking-rejoining enzymes"/>
    <property type="match status" value="1"/>
</dbReference>
<keyword evidence="7 9" id="KW-0233">DNA recombination</keyword>
<evidence type="ECO:0000256" key="1">
    <source>
        <dbReference type="ARBA" id="ARBA00004496"/>
    </source>
</evidence>
<feature type="active site" description="O-(3'-phospho-DNA)-tyrosine intermediate" evidence="9">
    <location>
        <position position="307"/>
    </location>
</feature>
<dbReference type="InterPro" id="IPR044068">
    <property type="entry name" value="CB"/>
</dbReference>
<evidence type="ECO:0000256" key="5">
    <source>
        <dbReference type="ARBA" id="ARBA00022908"/>
    </source>
</evidence>
<feature type="domain" description="Tyr recombinase" evidence="11">
    <location>
        <begin position="116"/>
        <end position="320"/>
    </location>
</feature>
<dbReference type="Proteomes" id="UP001059836">
    <property type="component" value="Chromosome"/>
</dbReference>
<dbReference type="Pfam" id="PF02899">
    <property type="entry name" value="Phage_int_SAM_1"/>
    <property type="match status" value="1"/>
</dbReference>
<feature type="active site" evidence="9">
    <location>
        <position position="272"/>
    </location>
</feature>
<evidence type="ECO:0000256" key="2">
    <source>
        <dbReference type="ARBA" id="ARBA00022490"/>
    </source>
</evidence>
<comment type="function">
    <text evidence="9">Site-specific tyrosine recombinase, which acts by catalyzing the cutting and rejoining of the recombining DNA molecules. The XerC-XerD complex is essential to convert dimers of the bacterial chromosome into monomers to permit their segregation at cell division. It also contributes to the segregational stability of plasmids.</text>
</comment>
<name>A0ABX6INE7_9ACTN</name>
<keyword evidence="4 9" id="KW-0159">Chromosome partition</keyword>
<dbReference type="PANTHER" id="PTHR30349">
    <property type="entry name" value="PHAGE INTEGRASE-RELATED"/>
    <property type="match status" value="1"/>
</dbReference>
<feature type="active site" evidence="9">
    <location>
        <position position="298"/>
    </location>
</feature>
<evidence type="ECO:0000256" key="4">
    <source>
        <dbReference type="ARBA" id="ARBA00022829"/>
    </source>
</evidence>
<evidence type="ECO:0000256" key="6">
    <source>
        <dbReference type="ARBA" id="ARBA00023125"/>
    </source>
</evidence>
<dbReference type="InterPro" id="IPR023009">
    <property type="entry name" value="Tyrosine_recombinase_XerC/XerD"/>
</dbReference>
<evidence type="ECO:0000259" key="11">
    <source>
        <dbReference type="PROSITE" id="PS51898"/>
    </source>
</evidence>
<comment type="similarity">
    <text evidence="9">Belongs to the 'phage' integrase family. XerC subfamily.</text>
</comment>
<evidence type="ECO:0000256" key="8">
    <source>
        <dbReference type="ARBA" id="ARBA00023306"/>
    </source>
</evidence>
<accession>A0ABX6INE7</accession>
<dbReference type="InterPro" id="IPR010998">
    <property type="entry name" value="Integrase_recombinase_N"/>
</dbReference>
<proteinExistence type="inferred from homology"/>
<organism evidence="13 14">
    <name type="scientific">Gordonia pseudamarae</name>
    <dbReference type="NCBI Taxonomy" id="2831662"/>
    <lineage>
        <taxon>Bacteria</taxon>
        <taxon>Bacillati</taxon>
        <taxon>Actinomycetota</taxon>
        <taxon>Actinomycetes</taxon>
        <taxon>Mycobacteriales</taxon>
        <taxon>Gordoniaceae</taxon>
        <taxon>Gordonia</taxon>
    </lineage>
</organism>
<dbReference type="Gene3D" id="1.10.150.130">
    <property type="match status" value="1"/>
</dbReference>
<comment type="subunit">
    <text evidence="9">Forms a cyclic heterotetrameric complex composed of two molecules of XerC and two molecules of XerD.</text>
</comment>
<gene>
    <name evidence="9" type="primary">xerC</name>
    <name evidence="13" type="ORF">GII31_09085</name>
</gene>
<keyword evidence="5 9" id="KW-0229">DNA integration</keyword>
<dbReference type="RefSeq" id="WP_213250086.1">
    <property type="nucleotide sequence ID" value="NZ_CP045806.1"/>
</dbReference>
<evidence type="ECO:0000256" key="9">
    <source>
        <dbReference type="HAMAP-Rule" id="MF_01808"/>
    </source>
</evidence>
<evidence type="ECO:0000256" key="3">
    <source>
        <dbReference type="ARBA" id="ARBA00022618"/>
    </source>
</evidence>
<sequence length="326" mass="34579">MPPAGSRSTAENLPVVAGFADHLRLELGLSEHTVRAYTGDARAIVSYAGVRGVEFADLDLALLRSWLADRTRAGAARTSIARQVSSAKRLCAWATREGLLAVDPAQRLRAPKAHRVLPEVLDAGQAERMIEAAGTGRPAGAGQDVDTEREGAGPAVADDPLALRDRLIVELLYSTGIRVGELCGLDIGDIDTGRRVVRVLGKGNKERMVPFGGPAVHALDAWLTRGRPEIAVAASGTALLLGVRGGRLNQRMARTVVYRSVERAGGPALGPHGLRHSAATHLLDGGADLRIVQELLGHASLATTQIYTHVSVERLRAVHTQAHPRA</sequence>
<dbReference type="InterPro" id="IPR011010">
    <property type="entry name" value="DNA_brk_join_enz"/>
</dbReference>
<evidence type="ECO:0000256" key="7">
    <source>
        <dbReference type="ARBA" id="ARBA00023172"/>
    </source>
</evidence>
<keyword evidence="8 9" id="KW-0131">Cell cycle</keyword>
<keyword evidence="6 9" id="KW-0238">DNA-binding</keyword>
<feature type="active site" evidence="9">
    <location>
        <position position="275"/>
    </location>
</feature>
<dbReference type="InterPro" id="IPR050090">
    <property type="entry name" value="Tyrosine_recombinase_XerCD"/>
</dbReference>
<dbReference type="Gene3D" id="1.10.443.10">
    <property type="entry name" value="Intergrase catalytic core"/>
    <property type="match status" value="1"/>
</dbReference>
<dbReference type="PROSITE" id="PS51900">
    <property type="entry name" value="CB"/>
    <property type="match status" value="1"/>
</dbReference>
<dbReference type="CDD" id="cd00798">
    <property type="entry name" value="INT_XerDC_C"/>
    <property type="match status" value="1"/>
</dbReference>
<comment type="subcellular location">
    <subcellularLocation>
        <location evidence="1 9">Cytoplasm</location>
    </subcellularLocation>
</comment>
<evidence type="ECO:0000313" key="14">
    <source>
        <dbReference type="Proteomes" id="UP001059836"/>
    </source>
</evidence>
<dbReference type="Pfam" id="PF00589">
    <property type="entry name" value="Phage_integrase"/>
    <property type="match status" value="1"/>
</dbReference>
<evidence type="ECO:0000313" key="13">
    <source>
        <dbReference type="EMBL" id="QHN37452.1"/>
    </source>
</evidence>
<keyword evidence="2 9" id="KW-0963">Cytoplasm</keyword>
<reference evidence="13" key="1">
    <citation type="journal article" date="2021" name="Nat. Microbiol.">
        <title>Cocultivation of an ultrasmall environmental parasitic bacterium with lytic ability against bacteria associated with wastewater foams.</title>
        <authorList>
            <person name="Batinovic S."/>
            <person name="Rose J.J.A."/>
            <person name="Ratcliffe J."/>
            <person name="Seviour R.J."/>
            <person name="Petrovski S."/>
        </authorList>
    </citation>
    <scope>NUCLEOTIDE SEQUENCE</scope>
    <source>
        <strain evidence="13">CON9</strain>
    </source>
</reference>
<feature type="active site" evidence="9">
    <location>
        <position position="202"/>
    </location>
</feature>
<dbReference type="NCBIfam" id="NF001399">
    <property type="entry name" value="PRK00283.1"/>
    <property type="match status" value="1"/>
</dbReference>
<evidence type="ECO:0000256" key="10">
    <source>
        <dbReference type="SAM" id="MobiDB-lite"/>
    </source>
</evidence>
<keyword evidence="14" id="KW-1185">Reference proteome</keyword>
<dbReference type="SUPFAM" id="SSF47823">
    <property type="entry name" value="lambda integrase-like, N-terminal domain"/>
    <property type="match status" value="1"/>
</dbReference>
<feature type="active site" evidence="9">
    <location>
        <position position="178"/>
    </location>
</feature>
<dbReference type="InterPro" id="IPR013762">
    <property type="entry name" value="Integrase-like_cat_sf"/>
</dbReference>
<protein>
    <recommendedName>
        <fullName evidence="9">Tyrosine recombinase XerC</fullName>
    </recommendedName>
</protein>
<dbReference type="PROSITE" id="PS51898">
    <property type="entry name" value="TYR_RECOMBINASE"/>
    <property type="match status" value="1"/>
</dbReference>
<dbReference type="HAMAP" id="MF_01808">
    <property type="entry name" value="Recomb_XerC_XerD"/>
    <property type="match status" value="1"/>
</dbReference>
<dbReference type="InterPro" id="IPR002104">
    <property type="entry name" value="Integrase_catalytic"/>
</dbReference>
<dbReference type="EMBL" id="CP045809">
    <property type="protein sequence ID" value="QHN37452.1"/>
    <property type="molecule type" value="Genomic_DNA"/>
</dbReference>
<evidence type="ECO:0000259" key="12">
    <source>
        <dbReference type="PROSITE" id="PS51900"/>
    </source>
</evidence>
<dbReference type="PANTHER" id="PTHR30349:SF77">
    <property type="entry name" value="TYROSINE RECOMBINASE XERC"/>
    <property type="match status" value="1"/>
</dbReference>
<feature type="domain" description="Core-binding (CB)" evidence="12">
    <location>
        <begin position="10"/>
        <end position="95"/>
    </location>
</feature>
<feature type="region of interest" description="Disordered" evidence="10">
    <location>
        <begin position="134"/>
        <end position="156"/>
    </location>
</feature>
<dbReference type="InterPro" id="IPR004107">
    <property type="entry name" value="Integrase_SAM-like_N"/>
</dbReference>